<organism evidence="2 4">
    <name type="scientific">Xanthomonas arboricola pv. corylina</name>
    <dbReference type="NCBI Taxonomy" id="487821"/>
    <lineage>
        <taxon>Bacteria</taxon>
        <taxon>Pseudomonadati</taxon>
        <taxon>Pseudomonadota</taxon>
        <taxon>Gammaproteobacteria</taxon>
        <taxon>Lysobacterales</taxon>
        <taxon>Lysobacteraceae</taxon>
        <taxon>Xanthomonas</taxon>
    </lineage>
</organism>
<dbReference type="AlphaFoldDB" id="A0A8D6VGD5"/>
<evidence type="ECO:0000313" key="4">
    <source>
        <dbReference type="Proteomes" id="UP000835243"/>
    </source>
</evidence>
<gene>
    <name evidence="2" type="ORF">CFBP1159_34070</name>
    <name evidence="3" type="ORF">XAC301_35160</name>
</gene>
<dbReference type="EMBL" id="HG992341">
    <property type="protein sequence ID" value="CAE6822940.1"/>
    <property type="molecule type" value="Genomic_DNA"/>
</dbReference>
<name>A0A8D6VGD5_9XANT</name>
<accession>A0A8D6VGD5</accession>
<keyword evidence="5" id="KW-1185">Reference proteome</keyword>
<sequence>MAWTRLPSFALPHGLPVLQVSRLSLSACACSTCNVAPHARMPVLAQPLHSGAAELRVPCVSGTQKETAPEGAVSDLHSPP</sequence>
<feature type="region of interest" description="Disordered" evidence="1">
    <location>
        <begin position="60"/>
        <end position="80"/>
    </location>
</feature>
<reference evidence="4 5" key="1">
    <citation type="submission" date="2021-02" db="EMBL/GenBank/DDBJ databases">
        <authorList>
            <person name="Pothier F. J."/>
        </authorList>
    </citation>
    <scope>NUCLEOTIDE SEQUENCE [LARGE SCALE GENOMIC DNA]</scope>
    <source>
        <strain evidence="3 5">301</strain>
        <strain evidence="2 4">CFBP 1159</strain>
    </source>
</reference>
<proteinExistence type="predicted"/>
<evidence type="ECO:0000256" key="1">
    <source>
        <dbReference type="SAM" id="MobiDB-lite"/>
    </source>
</evidence>
<evidence type="ECO:0000313" key="3">
    <source>
        <dbReference type="EMBL" id="CAE6826857.1"/>
    </source>
</evidence>
<dbReference type="EMBL" id="HG992338">
    <property type="protein sequence ID" value="CAE6826885.1"/>
    <property type="molecule type" value="Genomic_DNA"/>
</dbReference>
<dbReference type="Proteomes" id="UP000835243">
    <property type="component" value="Chromosome"/>
</dbReference>
<dbReference type="Proteomes" id="UP000835287">
    <property type="component" value="Chromosome"/>
</dbReference>
<dbReference type="EMBL" id="HG992338">
    <property type="protein sequence ID" value="CAE6826857.1"/>
    <property type="molecule type" value="Genomic_DNA"/>
</dbReference>
<evidence type="ECO:0000313" key="5">
    <source>
        <dbReference type="Proteomes" id="UP000835287"/>
    </source>
</evidence>
<evidence type="ECO:0000313" key="2">
    <source>
        <dbReference type="EMBL" id="CAE6822920.1"/>
    </source>
</evidence>
<dbReference type="EMBL" id="HG992341">
    <property type="protein sequence ID" value="CAE6822920.1"/>
    <property type="molecule type" value="Genomic_DNA"/>
</dbReference>
<protein>
    <submittedName>
        <fullName evidence="2">Uncharacterized protein</fullName>
    </submittedName>
</protein>